<proteinExistence type="predicted"/>
<evidence type="ECO:0000313" key="1">
    <source>
        <dbReference type="EMBL" id="MCP8967817.1"/>
    </source>
</evidence>
<name>A0AA41X392_9BACI</name>
<sequence>MILIIGGSGEAADLLAEKLLWQHRVVVLQQEQAGIPWRAVFEKGQPESEADLDRVFSRYSVDAVIYTAASERLTRSVRLVLEKMREYRIPHFIFSAKVQPQEERAVEQLLQGFRQSISGQLAQCVLLVERLLQGEGRILQV</sequence>
<evidence type="ECO:0000313" key="2">
    <source>
        <dbReference type="Proteomes" id="UP001156102"/>
    </source>
</evidence>
<dbReference type="EMBL" id="JANCLT010000002">
    <property type="protein sequence ID" value="MCP8967817.1"/>
    <property type="molecule type" value="Genomic_DNA"/>
</dbReference>
<gene>
    <name evidence="1" type="ORF">NK662_04600</name>
</gene>
<keyword evidence="2" id="KW-1185">Reference proteome</keyword>
<reference evidence="1" key="1">
    <citation type="submission" date="2022-07" db="EMBL/GenBank/DDBJ databases">
        <authorList>
            <person name="Li W.-J."/>
            <person name="Deng Q.-Q."/>
        </authorList>
    </citation>
    <scope>NUCLEOTIDE SEQUENCE</scope>
    <source>
        <strain evidence="1">SYSU M60031</strain>
    </source>
</reference>
<accession>A0AA41X392</accession>
<comment type="caution">
    <text evidence="1">The sequence shown here is derived from an EMBL/GenBank/DDBJ whole genome shotgun (WGS) entry which is preliminary data.</text>
</comment>
<dbReference type="SUPFAM" id="SSF51735">
    <property type="entry name" value="NAD(P)-binding Rossmann-fold domains"/>
    <property type="match status" value="1"/>
</dbReference>
<dbReference type="RefSeq" id="WP_254757731.1">
    <property type="nucleotide sequence ID" value="NZ_JANCLT010000002.1"/>
</dbReference>
<protein>
    <recommendedName>
        <fullName evidence="3">NAD(P)-binding domain-containing protein</fullName>
    </recommendedName>
</protein>
<organism evidence="1 2">
    <name type="scientific">Ectobacillus ponti</name>
    <dbReference type="NCBI Taxonomy" id="2961894"/>
    <lineage>
        <taxon>Bacteria</taxon>
        <taxon>Bacillati</taxon>
        <taxon>Bacillota</taxon>
        <taxon>Bacilli</taxon>
        <taxon>Bacillales</taxon>
        <taxon>Bacillaceae</taxon>
        <taxon>Ectobacillus</taxon>
    </lineage>
</organism>
<dbReference type="AlphaFoldDB" id="A0AA41X392"/>
<dbReference type="Proteomes" id="UP001156102">
    <property type="component" value="Unassembled WGS sequence"/>
</dbReference>
<evidence type="ECO:0008006" key="3">
    <source>
        <dbReference type="Google" id="ProtNLM"/>
    </source>
</evidence>
<dbReference type="InterPro" id="IPR036291">
    <property type="entry name" value="NAD(P)-bd_dom_sf"/>
</dbReference>
<dbReference type="Gene3D" id="3.40.50.720">
    <property type="entry name" value="NAD(P)-binding Rossmann-like Domain"/>
    <property type="match status" value="1"/>
</dbReference>